<feature type="domain" description="C2H2-type" evidence="12">
    <location>
        <begin position="392"/>
        <end position="414"/>
    </location>
</feature>
<evidence type="ECO:0000313" key="13">
    <source>
        <dbReference type="EnsemblMetazoa" id="Aqu2.1.40759_001"/>
    </source>
</evidence>
<evidence type="ECO:0000313" key="14">
    <source>
        <dbReference type="Proteomes" id="UP000007879"/>
    </source>
</evidence>
<feature type="region of interest" description="Disordered" evidence="11">
    <location>
        <begin position="157"/>
        <end position="206"/>
    </location>
</feature>
<dbReference type="SUPFAM" id="SSF57667">
    <property type="entry name" value="beta-beta-alpha zinc fingers"/>
    <property type="match status" value="3"/>
</dbReference>
<evidence type="ECO:0000256" key="6">
    <source>
        <dbReference type="ARBA" id="ARBA00023015"/>
    </source>
</evidence>
<dbReference type="InParanoid" id="A0A1X7VLI9"/>
<dbReference type="Pfam" id="PF00096">
    <property type="entry name" value="zf-C2H2"/>
    <property type="match status" value="5"/>
</dbReference>
<dbReference type="OMA" id="PSNIRTH"/>
<name>A0A1X7VLI9_AMPQE</name>
<evidence type="ECO:0000256" key="4">
    <source>
        <dbReference type="ARBA" id="ARBA00022771"/>
    </source>
</evidence>
<evidence type="ECO:0000256" key="5">
    <source>
        <dbReference type="ARBA" id="ARBA00022833"/>
    </source>
</evidence>
<dbReference type="FunFam" id="3.30.160.60:FF:000290">
    <property type="entry name" value="Zinc finger protein 697 isoform X1"/>
    <property type="match status" value="1"/>
</dbReference>
<sequence length="427" mass="46086">MSSVFTKPSSATNCSIPPPPVDSTEKQSYQQQQCFTASSSSSPSTLSPGLPPVPPLSVQQHYRAYSYYPSTCIPTVAKYNPQHLSVPPPSNIRTHFFHTSGGQQAATAAVGSSLPYDNKTLSYSASQYTSSNTYSSSNYNLTNKVAATLLQLQDPVLHSLPGPPSGGYHPPPPLKFVPGPLPHTTGVDHEGASPLEGTASPTQPTSYQSAAQFMFQTGSAFPPSPFPTHNSSPCWSHSPWPYIPFGTPPVSGASHCPSRGTGGTGVGTQSRGGGGDNKINSCHVCGKTYARLSTLRSHLKSHSGEKPYQCSICQKSFTQAANLTAHLRTHSGEKPFKCPVCHRGFSQSSSVTTHMRTHSGDRPYKCNVCNKGFADSSTLTKHYRTHTGEKPYQCKICEAKFSQSGNLNRHMRTHRHHYGNGMDMRRI</sequence>
<dbReference type="Proteomes" id="UP000007879">
    <property type="component" value="Unassembled WGS sequence"/>
</dbReference>
<evidence type="ECO:0000256" key="2">
    <source>
        <dbReference type="ARBA" id="ARBA00022723"/>
    </source>
</evidence>
<proteinExistence type="predicted"/>
<feature type="compositionally biased region" description="Gly residues" evidence="11">
    <location>
        <begin position="260"/>
        <end position="274"/>
    </location>
</feature>
<evidence type="ECO:0000256" key="1">
    <source>
        <dbReference type="ARBA" id="ARBA00004123"/>
    </source>
</evidence>
<feature type="compositionally biased region" description="Pro residues" evidence="11">
    <location>
        <begin position="161"/>
        <end position="181"/>
    </location>
</feature>
<dbReference type="GO" id="GO:0000978">
    <property type="term" value="F:RNA polymerase II cis-regulatory region sequence-specific DNA binding"/>
    <property type="evidence" value="ECO:0007669"/>
    <property type="project" value="TreeGrafter"/>
</dbReference>
<dbReference type="EnsemblMetazoa" id="Aqu2.1.40759_001">
    <property type="protein sequence ID" value="Aqu2.1.40759_001"/>
    <property type="gene ID" value="Aqu2.1.40759"/>
</dbReference>
<feature type="compositionally biased region" description="Low complexity" evidence="11">
    <location>
        <begin position="38"/>
        <end position="48"/>
    </location>
</feature>
<keyword evidence="14" id="KW-1185">Reference proteome</keyword>
<feature type="domain" description="C2H2-type" evidence="12">
    <location>
        <begin position="364"/>
        <end position="391"/>
    </location>
</feature>
<keyword evidence="6" id="KW-0805">Transcription regulation</keyword>
<evidence type="ECO:0000256" key="11">
    <source>
        <dbReference type="SAM" id="MobiDB-lite"/>
    </source>
</evidence>
<evidence type="ECO:0000256" key="7">
    <source>
        <dbReference type="ARBA" id="ARBA00023125"/>
    </source>
</evidence>
<feature type="domain" description="C2H2-type" evidence="12">
    <location>
        <begin position="280"/>
        <end position="307"/>
    </location>
</feature>
<dbReference type="PANTHER" id="PTHR23235">
    <property type="entry name" value="KRUEPPEL-LIKE TRANSCRIPTION FACTOR"/>
    <property type="match status" value="1"/>
</dbReference>
<evidence type="ECO:0000256" key="3">
    <source>
        <dbReference type="ARBA" id="ARBA00022737"/>
    </source>
</evidence>
<accession>A0A1X7VLI9</accession>
<keyword evidence="3" id="KW-0677">Repeat</keyword>
<evidence type="ECO:0000256" key="9">
    <source>
        <dbReference type="ARBA" id="ARBA00023242"/>
    </source>
</evidence>
<dbReference type="PROSITE" id="PS50157">
    <property type="entry name" value="ZINC_FINGER_C2H2_2"/>
    <property type="match status" value="5"/>
</dbReference>
<feature type="compositionally biased region" description="Polar residues" evidence="11">
    <location>
        <begin position="1"/>
        <end position="15"/>
    </location>
</feature>
<dbReference type="eggNOG" id="KOG1721">
    <property type="taxonomic scope" value="Eukaryota"/>
</dbReference>
<feature type="domain" description="C2H2-type" evidence="12">
    <location>
        <begin position="336"/>
        <end position="363"/>
    </location>
</feature>
<reference evidence="13" key="2">
    <citation type="submission" date="2017-05" db="UniProtKB">
        <authorList>
            <consortium name="EnsemblMetazoa"/>
        </authorList>
    </citation>
    <scope>IDENTIFICATION</scope>
</reference>
<dbReference type="FunFam" id="3.30.160.60:FF:002343">
    <property type="entry name" value="Zinc finger protein 33A"/>
    <property type="match status" value="1"/>
</dbReference>
<dbReference type="PROSITE" id="PS00028">
    <property type="entry name" value="ZINC_FINGER_C2H2_1"/>
    <property type="match status" value="4"/>
</dbReference>
<reference evidence="14" key="1">
    <citation type="journal article" date="2010" name="Nature">
        <title>The Amphimedon queenslandica genome and the evolution of animal complexity.</title>
        <authorList>
            <person name="Srivastava M."/>
            <person name="Simakov O."/>
            <person name="Chapman J."/>
            <person name="Fahey B."/>
            <person name="Gauthier M.E."/>
            <person name="Mitros T."/>
            <person name="Richards G.S."/>
            <person name="Conaco C."/>
            <person name="Dacre M."/>
            <person name="Hellsten U."/>
            <person name="Larroux C."/>
            <person name="Putnam N.H."/>
            <person name="Stanke M."/>
            <person name="Adamska M."/>
            <person name="Darling A."/>
            <person name="Degnan S.M."/>
            <person name="Oakley T.H."/>
            <person name="Plachetzki D.C."/>
            <person name="Zhai Y."/>
            <person name="Adamski M."/>
            <person name="Calcino A."/>
            <person name="Cummins S.F."/>
            <person name="Goodstein D.M."/>
            <person name="Harris C."/>
            <person name="Jackson D.J."/>
            <person name="Leys S.P."/>
            <person name="Shu S."/>
            <person name="Woodcroft B.J."/>
            <person name="Vervoort M."/>
            <person name="Kosik K.S."/>
            <person name="Manning G."/>
            <person name="Degnan B.M."/>
            <person name="Rokhsar D.S."/>
        </authorList>
    </citation>
    <scope>NUCLEOTIDE SEQUENCE [LARGE SCALE GENOMIC DNA]</scope>
</reference>
<dbReference type="EnsemblMetazoa" id="XM_003383930.3">
    <property type="protein sequence ID" value="XP_003383978.1"/>
    <property type="gene ID" value="LOC100632824"/>
</dbReference>
<comment type="subcellular location">
    <subcellularLocation>
        <location evidence="1">Nucleus</location>
    </subcellularLocation>
</comment>
<feature type="region of interest" description="Disordered" evidence="11">
    <location>
        <begin position="253"/>
        <end position="274"/>
    </location>
</feature>
<dbReference type="KEGG" id="aqu:100632824"/>
<evidence type="ECO:0000256" key="8">
    <source>
        <dbReference type="ARBA" id="ARBA00023163"/>
    </source>
</evidence>
<protein>
    <recommendedName>
        <fullName evidence="12">C2H2-type domain-containing protein</fullName>
    </recommendedName>
</protein>
<evidence type="ECO:0000256" key="10">
    <source>
        <dbReference type="PROSITE-ProRule" id="PRU00042"/>
    </source>
</evidence>
<feature type="compositionally biased region" description="Polar residues" evidence="11">
    <location>
        <begin position="26"/>
        <end position="37"/>
    </location>
</feature>
<keyword evidence="8" id="KW-0804">Transcription</keyword>
<feature type="domain" description="C2H2-type" evidence="12">
    <location>
        <begin position="308"/>
        <end position="335"/>
    </location>
</feature>
<keyword evidence="2" id="KW-0479">Metal-binding</keyword>
<feature type="region of interest" description="Disordered" evidence="11">
    <location>
        <begin position="1"/>
        <end position="53"/>
    </location>
</feature>
<keyword evidence="5" id="KW-0862">Zinc</keyword>
<dbReference type="STRING" id="400682.A0A1X7VLI9"/>
<organism evidence="13">
    <name type="scientific">Amphimedon queenslandica</name>
    <name type="common">Sponge</name>
    <dbReference type="NCBI Taxonomy" id="400682"/>
    <lineage>
        <taxon>Eukaryota</taxon>
        <taxon>Metazoa</taxon>
        <taxon>Porifera</taxon>
        <taxon>Demospongiae</taxon>
        <taxon>Heteroscleromorpha</taxon>
        <taxon>Haplosclerida</taxon>
        <taxon>Niphatidae</taxon>
        <taxon>Amphimedon</taxon>
    </lineage>
</organism>
<dbReference type="FunFam" id="3.30.160.60:FF:000325">
    <property type="entry name" value="ZFP90 zinc finger protein"/>
    <property type="match status" value="1"/>
</dbReference>
<keyword evidence="4 10" id="KW-0863">Zinc-finger</keyword>
<dbReference type="Gene3D" id="3.30.160.60">
    <property type="entry name" value="Classic Zinc Finger"/>
    <property type="match status" value="5"/>
</dbReference>
<keyword evidence="7" id="KW-0238">DNA-binding</keyword>
<dbReference type="InterPro" id="IPR036236">
    <property type="entry name" value="Znf_C2H2_sf"/>
</dbReference>
<dbReference type="GO" id="GO:0005634">
    <property type="term" value="C:nucleus"/>
    <property type="evidence" value="ECO:0007669"/>
    <property type="project" value="UniProtKB-SubCell"/>
</dbReference>
<gene>
    <name evidence="13" type="primary">100632824</name>
</gene>
<evidence type="ECO:0000259" key="12">
    <source>
        <dbReference type="PROSITE" id="PS50157"/>
    </source>
</evidence>
<keyword evidence="9" id="KW-0539">Nucleus</keyword>
<dbReference type="InterPro" id="IPR013087">
    <property type="entry name" value="Znf_C2H2_type"/>
</dbReference>
<dbReference type="GO" id="GO:0008270">
    <property type="term" value="F:zinc ion binding"/>
    <property type="evidence" value="ECO:0007669"/>
    <property type="project" value="UniProtKB-KW"/>
</dbReference>
<dbReference type="AlphaFoldDB" id="A0A1X7VLI9"/>
<dbReference type="GO" id="GO:0000981">
    <property type="term" value="F:DNA-binding transcription factor activity, RNA polymerase II-specific"/>
    <property type="evidence" value="ECO:0007669"/>
    <property type="project" value="TreeGrafter"/>
</dbReference>
<dbReference type="FunFam" id="3.30.160.60:FF:000264">
    <property type="entry name" value="Zinc finger protein 236"/>
    <property type="match status" value="1"/>
</dbReference>
<dbReference type="SMART" id="SM00355">
    <property type="entry name" value="ZnF_C2H2"/>
    <property type="match status" value="5"/>
</dbReference>
<dbReference type="OrthoDB" id="8113227at2759"/>
<dbReference type="PANTHER" id="PTHR23235:SF120">
    <property type="entry name" value="KRUPPEL-LIKE FACTOR 15"/>
    <property type="match status" value="1"/>
</dbReference>